<feature type="transmembrane region" description="Helical" evidence="5">
    <location>
        <begin position="251"/>
        <end position="273"/>
    </location>
</feature>
<dbReference type="Proteomes" id="UP000886653">
    <property type="component" value="Unassembled WGS sequence"/>
</dbReference>
<evidence type="ECO:0000256" key="1">
    <source>
        <dbReference type="ARBA" id="ARBA00004141"/>
    </source>
</evidence>
<sequence>MIHHSFDLSEPSTDFSEKASYQKRDPQLTIACANSEQDLEECRSRCQNPMPSSSSGVTPRATFFDRLSHLWSREFWSIGLATGSIHLILFNLDFSWKLGTMVEMLFFGRKFKLINEPVKVDTHTRVPQYKRLELTNLCFVPDFCILWGTSVNFGMFCMGFAVFLGHLIGSPSLTWKALNDPHKGLCIPLMVTQMATLILACYTYSVPGGWLGERGALLLFYIYIAVSVTLSLFSWTIWFRKSHETKQITPALSILSFPLLLIGVIAVHLLSIIPLKSPIALDIMMIAYLFQGMSSIMAGAYLLIYLQRLAATGHISGVHASSIFLAVGPPGFTAHVLIRLGRLAPAIFVESPNLFLTETLGEACQGFGMLAGLMLTGVSVLIYSKSVIAFWWKGTENLPDDALALWIIIQLFLSGVLVSTYTVLVPLTLSGLVRLRRSKRGQSDVLARARSSLASSSGSATPPLQTFPSRMAISSKIEAHQMDMFRSPSLSRSNSIGAETLVEHAI</sequence>
<dbReference type="OrthoDB" id="2901184at2759"/>
<feature type="transmembrane region" description="Helical" evidence="5">
    <location>
        <begin position="285"/>
        <end position="306"/>
    </location>
</feature>
<feature type="transmembrane region" description="Helical" evidence="5">
    <location>
        <begin position="217"/>
        <end position="239"/>
    </location>
</feature>
<comment type="subcellular location">
    <subcellularLocation>
        <location evidence="1">Membrane</location>
        <topology evidence="1">Multi-pass membrane protein</topology>
    </subcellularLocation>
</comment>
<dbReference type="InterPro" id="IPR038665">
    <property type="entry name" value="Voltage-dep_anion_channel_sf"/>
</dbReference>
<feature type="transmembrane region" description="Helical" evidence="5">
    <location>
        <begin position="145"/>
        <end position="164"/>
    </location>
</feature>
<keyword evidence="7" id="KW-1185">Reference proteome</keyword>
<evidence type="ECO:0000256" key="4">
    <source>
        <dbReference type="ARBA" id="ARBA00023136"/>
    </source>
</evidence>
<gene>
    <name evidence="6" type="ORF">CROQUDRAFT_131285</name>
</gene>
<dbReference type="GO" id="GO:0016020">
    <property type="term" value="C:membrane"/>
    <property type="evidence" value="ECO:0007669"/>
    <property type="project" value="UniProtKB-SubCell"/>
</dbReference>
<feature type="transmembrane region" description="Helical" evidence="5">
    <location>
        <begin position="370"/>
        <end position="392"/>
    </location>
</feature>
<feature type="transmembrane region" description="Helical" evidence="5">
    <location>
        <begin position="404"/>
        <end position="433"/>
    </location>
</feature>
<dbReference type="Gene3D" id="1.50.10.150">
    <property type="entry name" value="Voltage-dependent anion channel"/>
    <property type="match status" value="1"/>
</dbReference>
<name>A0A9P6TEB5_9BASI</name>
<keyword evidence="3 5" id="KW-1133">Transmembrane helix</keyword>
<dbReference type="EMBL" id="MU167228">
    <property type="protein sequence ID" value="KAG0149346.1"/>
    <property type="molecule type" value="Genomic_DNA"/>
</dbReference>
<evidence type="ECO:0000256" key="5">
    <source>
        <dbReference type="SAM" id="Phobius"/>
    </source>
</evidence>
<dbReference type="PANTHER" id="PTHR31162:SF0">
    <property type="entry name" value="MALIC ACID TRANSPORT PROTEIN"/>
    <property type="match status" value="1"/>
</dbReference>
<dbReference type="Pfam" id="PF03595">
    <property type="entry name" value="SLAC1"/>
    <property type="match status" value="1"/>
</dbReference>
<dbReference type="AlphaFoldDB" id="A0A9P6TEB5"/>
<evidence type="ECO:0000256" key="3">
    <source>
        <dbReference type="ARBA" id="ARBA00022989"/>
    </source>
</evidence>
<reference evidence="6" key="1">
    <citation type="submission" date="2013-11" db="EMBL/GenBank/DDBJ databases">
        <title>Genome sequence of the fusiform rust pathogen reveals effectors for host alternation and coevolution with pine.</title>
        <authorList>
            <consortium name="DOE Joint Genome Institute"/>
            <person name="Smith K."/>
            <person name="Pendleton A."/>
            <person name="Kubisiak T."/>
            <person name="Anderson C."/>
            <person name="Salamov A."/>
            <person name="Aerts A."/>
            <person name="Riley R."/>
            <person name="Clum A."/>
            <person name="Lindquist E."/>
            <person name="Ence D."/>
            <person name="Campbell M."/>
            <person name="Kronenberg Z."/>
            <person name="Feau N."/>
            <person name="Dhillon B."/>
            <person name="Hamelin R."/>
            <person name="Burleigh J."/>
            <person name="Smith J."/>
            <person name="Yandell M."/>
            <person name="Nelson C."/>
            <person name="Grigoriev I."/>
            <person name="Davis J."/>
        </authorList>
    </citation>
    <scope>NUCLEOTIDE SEQUENCE</scope>
    <source>
        <strain evidence="6">G11</strain>
    </source>
</reference>
<dbReference type="InterPro" id="IPR004695">
    <property type="entry name" value="SLAC1/Mae1/Ssu1/TehA"/>
</dbReference>
<organism evidence="6 7">
    <name type="scientific">Cronartium quercuum f. sp. fusiforme G11</name>
    <dbReference type="NCBI Taxonomy" id="708437"/>
    <lineage>
        <taxon>Eukaryota</taxon>
        <taxon>Fungi</taxon>
        <taxon>Dikarya</taxon>
        <taxon>Basidiomycota</taxon>
        <taxon>Pucciniomycotina</taxon>
        <taxon>Pucciniomycetes</taxon>
        <taxon>Pucciniales</taxon>
        <taxon>Coleosporiaceae</taxon>
        <taxon>Cronartium</taxon>
    </lineage>
</organism>
<dbReference type="InterPro" id="IPR030185">
    <property type="entry name" value="Mae1"/>
</dbReference>
<evidence type="ECO:0000256" key="2">
    <source>
        <dbReference type="ARBA" id="ARBA00022692"/>
    </source>
</evidence>
<keyword evidence="4 5" id="KW-0472">Membrane</keyword>
<comment type="caution">
    <text evidence="6">The sequence shown here is derived from an EMBL/GenBank/DDBJ whole genome shotgun (WGS) entry which is preliminary data.</text>
</comment>
<feature type="transmembrane region" description="Helical" evidence="5">
    <location>
        <begin position="185"/>
        <end position="205"/>
    </location>
</feature>
<proteinExistence type="predicted"/>
<evidence type="ECO:0000313" key="6">
    <source>
        <dbReference type="EMBL" id="KAG0149346.1"/>
    </source>
</evidence>
<dbReference type="GO" id="GO:0015140">
    <property type="term" value="F:malate transmembrane transporter activity"/>
    <property type="evidence" value="ECO:0007669"/>
    <property type="project" value="InterPro"/>
</dbReference>
<evidence type="ECO:0000313" key="7">
    <source>
        <dbReference type="Proteomes" id="UP000886653"/>
    </source>
</evidence>
<accession>A0A9P6TEB5</accession>
<dbReference type="PANTHER" id="PTHR31162">
    <property type="entry name" value="MALIC ACID TRANSPORT PROTEIN-RELATED"/>
    <property type="match status" value="1"/>
</dbReference>
<keyword evidence="2 5" id="KW-0812">Transmembrane</keyword>
<protein>
    <submittedName>
        <fullName evidence="6">Uncharacterized protein</fullName>
    </submittedName>
</protein>